<sequence>MHTRSKRFLATFILWILVAIGFVSIPNAVATTNIDEEISGSDDQSWHSVIVVMEDQQNTDGSPATTNDEKIEHVEKLIDTAKDSQHKVLDKLTAEESKDHARDVEPLYVVNAVSATVTKEVAVSLAKTPGVAEVKVNRKIEADPVVEDSAITLSTLADESSPKHVPWNLRQIGISEELQNKYNGQGITVGIIDSGVDVSHPALKDKWRGNTGDKAVSWLDTVGDSPVPVDSTGHGTHVIGTVLGTDPSGKSLLGVAPQANYIAARVFDEHGDTDNGRLLKAMEWMLAPVDSSGVRHPELAPRIVNNSWGTSATDSLLQNALKQWRKAGILPIFSAGNVGENTPGGEGSITQPASFPETFAVGALRNDDVVAKFSLRGPSKFTDKPKPDIAAPGVNIRSSYLNHRLKILSGTSMAAPQVTGVAALVLSANPALKLEQLEEILRKSATSLTDNTHVNSPNHAYGAGKVNAGLAIDMALPNTEVGSVIGNVYVRGSDTDAPVIDHSAVRVFYKATTTNLSAHVADDSGVQDVILKIKGKSENTRTESMVLVEGNKLDGKYEFVISPKNLEEDDNSYQICATDRTKKESCTVENPFEQKAAVTVGWKENFENGTDGFEISGETPMWMWGKPGDSLPKAASGEKIVGVGLEGKGYEGLVESVLLTPPIALKTTDKAALTFNHWYNLDNYSYATYDSAEVWVGEVTGDTGTVNWEAKPQRYYTNKNATWEKEHLDLSAYAGKTIRIMFGVRGAWKSAKESGGWILDDMEIVADTSDKLPETIDNDLTIDKFADGRTKISFLPLKDKTVSSYRLYRAHDSGTFDMVKELTGTEIQKYTINFADYPTPQTGTYTYYVTAVAGGNESKPSKLLQRTFTKGEAITSYNFEAGDQGWTSDTSTERFERGIPSLSDEKNTGKAPTSKQQAGKNPNSPNVFATVLNDYRKPNATYTLMSPKIDLSSYQEVTLYWQQWFNTRGRKGSDEWDTYDDDIASIEARANDGQWKTIFTLDDKKIEEVDPVDKRTQLRTLNAWHVDSVTLPADVLSKTTQVRFVLKSGKEQYDFAGGWYIDDVMFVNAAGATIPQPQPSDASASLTVYGGEDIALPNLTTVASVARLVAADDSGASDSWVPAHNATVELVDRGAKVTTEMGTGAYLLRGRTGTVTVLAQAYGYKPQSAVVEIQNGQITKDFYLEKASLQEVTFAVLDKSGKPITDAVLTIYESEETKPVATLHMSEASTAQLLPGNYLMRADASGYRATSLPFTVKDEGKNEVSIELAATRKEGDPRWQAYDSGHSDSALVNMAAGKTAAVKFDADEGDHVTAARFFVYKASTAQDFEWAIWDTDNIDGLPGRMLIGPRKAHVEAGSGGAWVEIKMPYPIAVKDSYYVSYTQITDTNGIALGIDSSVDGTDRSFKLINAAWGSPDEKGQFMINAEVTHFAAIAPTPGEEENPEKEPGTPGDILHPTPDPTPDQKNPDKADSTDGQGVIADSSVKPTPDQPSGNSQAVQPTGTATTLPFTGASTLVLLVVALVMVSLGIVTLGVRKSRR</sequence>
<dbReference type="SUPFAM" id="SSF49464">
    <property type="entry name" value="Carboxypeptidase regulatory domain-like"/>
    <property type="match status" value="1"/>
</dbReference>
<gene>
    <name evidence="11" type="ORF">EBQ10_00960</name>
</gene>
<dbReference type="InterPro" id="IPR023828">
    <property type="entry name" value="Peptidase_S8_Ser-AS"/>
</dbReference>
<dbReference type="Pfam" id="PF00082">
    <property type="entry name" value="Peptidase_S8"/>
    <property type="match status" value="1"/>
</dbReference>
<dbReference type="GO" id="GO:0004252">
    <property type="term" value="F:serine-type endopeptidase activity"/>
    <property type="evidence" value="ECO:0007669"/>
    <property type="project" value="UniProtKB-UniRule"/>
</dbReference>
<comment type="similarity">
    <text evidence="1 6 7">Belongs to the peptidase S8 family.</text>
</comment>
<evidence type="ECO:0000313" key="11">
    <source>
        <dbReference type="EMBL" id="AZR06002.1"/>
    </source>
</evidence>
<keyword evidence="9" id="KW-0812">Transmembrane</keyword>
<feature type="region of interest" description="Disordered" evidence="8">
    <location>
        <begin position="885"/>
        <end position="925"/>
    </location>
</feature>
<name>A0A3S9QJ30_9ACTO</name>
<evidence type="ECO:0000256" key="2">
    <source>
        <dbReference type="ARBA" id="ARBA00022670"/>
    </source>
</evidence>
<evidence type="ECO:0000256" key="3">
    <source>
        <dbReference type="ARBA" id="ARBA00022801"/>
    </source>
</evidence>
<dbReference type="Gene3D" id="2.60.40.1120">
    <property type="entry name" value="Carboxypeptidase-like, regulatory domain"/>
    <property type="match status" value="2"/>
</dbReference>
<keyword evidence="3 6" id="KW-0378">Hydrolase</keyword>
<dbReference type="EMBL" id="CP033905">
    <property type="protein sequence ID" value="AZR06002.1"/>
    <property type="molecule type" value="Genomic_DNA"/>
</dbReference>
<dbReference type="InterPro" id="IPR000209">
    <property type="entry name" value="Peptidase_S8/S53_dom"/>
</dbReference>
<keyword evidence="2 6" id="KW-0645">Protease</keyword>
<dbReference type="InterPro" id="IPR023827">
    <property type="entry name" value="Peptidase_S8_Asp-AS"/>
</dbReference>
<dbReference type="Proteomes" id="UP000275951">
    <property type="component" value="Chromosome"/>
</dbReference>
<accession>A0A3S9QJ30</accession>
<evidence type="ECO:0000256" key="6">
    <source>
        <dbReference type="PROSITE-ProRule" id="PRU01240"/>
    </source>
</evidence>
<dbReference type="InterPro" id="IPR051048">
    <property type="entry name" value="Peptidase_S8/S53_subtilisin"/>
</dbReference>
<dbReference type="Gene3D" id="3.40.50.200">
    <property type="entry name" value="Peptidase S8/S53 domain"/>
    <property type="match status" value="1"/>
</dbReference>
<keyword evidence="9" id="KW-1133">Transmembrane helix</keyword>
<proteinExistence type="inferred from homology"/>
<dbReference type="InterPro" id="IPR015500">
    <property type="entry name" value="Peptidase_S8_subtilisin-rel"/>
</dbReference>
<dbReference type="GO" id="GO:0005975">
    <property type="term" value="P:carbohydrate metabolic process"/>
    <property type="evidence" value="ECO:0007669"/>
    <property type="project" value="UniProtKB-ARBA"/>
</dbReference>
<dbReference type="SUPFAM" id="SSF52743">
    <property type="entry name" value="Subtilisin-like"/>
    <property type="match status" value="1"/>
</dbReference>
<evidence type="ECO:0000256" key="1">
    <source>
        <dbReference type="ARBA" id="ARBA00011073"/>
    </source>
</evidence>
<dbReference type="NCBIfam" id="NF038128">
    <property type="entry name" value="choice_anch_J"/>
    <property type="match status" value="1"/>
</dbReference>
<feature type="region of interest" description="Disordered" evidence="8">
    <location>
        <begin position="1436"/>
        <end position="1501"/>
    </location>
</feature>
<evidence type="ECO:0000313" key="12">
    <source>
        <dbReference type="Proteomes" id="UP000275951"/>
    </source>
</evidence>
<dbReference type="InterPro" id="IPR008969">
    <property type="entry name" value="CarboxyPept-like_regulatory"/>
</dbReference>
<protein>
    <recommendedName>
        <fullName evidence="10">Peptidase S8/S53 domain-containing protein</fullName>
    </recommendedName>
</protein>
<dbReference type="PANTHER" id="PTHR43399">
    <property type="entry name" value="SUBTILISIN-RELATED"/>
    <property type="match status" value="1"/>
</dbReference>
<evidence type="ECO:0000256" key="8">
    <source>
        <dbReference type="SAM" id="MobiDB-lite"/>
    </source>
</evidence>
<reference evidence="11 12" key="1">
    <citation type="submission" date="2018-11" db="EMBL/GenBank/DDBJ databases">
        <title>Multidrug-resistant genes are associated with an 42-kb island TGI1 carrying a complex class 1 integron in a Trueperella pyogenes.</title>
        <authorList>
            <person name="Dong W."/>
        </authorList>
    </citation>
    <scope>NUCLEOTIDE SEQUENCE [LARGE SCALE GENOMIC DNA]</scope>
    <source>
        <strain evidence="11 12">TP4</strain>
    </source>
</reference>
<dbReference type="InterPro" id="IPR036852">
    <property type="entry name" value="Peptidase_S8/S53_dom_sf"/>
</dbReference>
<dbReference type="Gene3D" id="2.60.120.260">
    <property type="entry name" value="Galactose-binding domain-like"/>
    <property type="match status" value="1"/>
</dbReference>
<evidence type="ECO:0000259" key="10">
    <source>
        <dbReference type="Pfam" id="PF00082"/>
    </source>
</evidence>
<organism evidence="11 12">
    <name type="scientific">Trueperella pyogenes</name>
    <dbReference type="NCBI Taxonomy" id="1661"/>
    <lineage>
        <taxon>Bacteria</taxon>
        <taxon>Bacillati</taxon>
        <taxon>Actinomycetota</taxon>
        <taxon>Actinomycetes</taxon>
        <taxon>Actinomycetales</taxon>
        <taxon>Actinomycetaceae</taxon>
        <taxon>Trueperella</taxon>
    </lineage>
</organism>
<dbReference type="PROSITE" id="PS00138">
    <property type="entry name" value="SUBTILASE_SER"/>
    <property type="match status" value="1"/>
</dbReference>
<evidence type="ECO:0000256" key="5">
    <source>
        <dbReference type="PIRSR" id="PIRSR615500-1"/>
    </source>
</evidence>
<feature type="compositionally biased region" description="Basic and acidic residues" evidence="8">
    <location>
        <begin position="891"/>
        <end position="908"/>
    </location>
</feature>
<feature type="domain" description="Peptidase S8/S53" evidence="10">
    <location>
        <begin position="184"/>
        <end position="464"/>
    </location>
</feature>
<feature type="compositionally biased region" description="Polar residues" evidence="8">
    <location>
        <begin position="910"/>
        <end position="925"/>
    </location>
</feature>
<keyword evidence="9" id="KW-0472">Membrane</keyword>
<dbReference type="InterPro" id="IPR013783">
    <property type="entry name" value="Ig-like_fold"/>
</dbReference>
<dbReference type="Gene3D" id="2.60.40.10">
    <property type="entry name" value="Immunoglobulins"/>
    <property type="match status" value="1"/>
</dbReference>
<evidence type="ECO:0000256" key="4">
    <source>
        <dbReference type="ARBA" id="ARBA00022825"/>
    </source>
</evidence>
<keyword evidence="4 6" id="KW-0720">Serine protease</keyword>
<evidence type="ECO:0000256" key="7">
    <source>
        <dbReference type="RuleBase" id="RU003355"/>
    </source>
</evidence>
<dbReference type="RefSeq" id="WP_108725866.1">
    <property type="nucleotide sequence ID" value="NZ_CP029001.1"/>
</dbReference>
<dbReference type="PANTHER" id="PTHR43399:SF4">
    <property type="entry name" value="CELL WALL-ASSOCIATED PROTEASE"/>
    <property type="match status" value="1"/>
</dbReference>
<dbReference type="Gene3D" id="2.60.120.200">
    <property type="match status" value="1"/>
</dbReference>
<feature type="transmembrane region" description="Helical" evidence="9">
    <location>
        <begin position="1515"/>
        <end position="1534"/>
    </location>
</feature>
<dbReference type="PRINTS" id="PR00723">
    <property type="entry name" value="SUBTILISIN"/>
</dbReference>
<dbReference type="PROSITE" id="PS51892">
    <property type="entry name" value="SUBTILASE"/>
    <property type="match status" value="1"/>
</dbReference>
<feature type="compositionally biased region" description="Polar residues" evidence="8">
    <location>
        <begin position="1490"/>
        <end position="1501"/>
    </location>
</feature>
<feature type="active site" description="Charge relay system" evidence="5 6">
    <location>
        <position position="193"/>
    </location>
</feature>
<evidence type="ECO:0000256" key="9">
    <source>
        <dbReference type="SAM" id="Phobius"/>
    </source>
</evidence>
<dbReference type="PROSITE" id="PS00136">
    <property type="entry name" value="SUBTILASE_ASP"/>
    <property type="match status" value="1"/>
</dbReference>
<feature type="active site" description="Charge relay system" evidence="5 6">
    <location>
        <position position="234"/>
    </location>
</feature>
<dbReference type="GO" id="GO:0006508">
    <property type="term" value="P:proteolysis"/>
    <property type="evidence" value="ECO:0007669"/>
    <property type="project" value="UniProtKB-KW"/>
</dbReference>
<feature type="active site" description="Charge relay system" evidence="5 6">
    <location>
        <position position="412"/>
    </location>
</feature>